<dbReference type="Pfam" id="PF14620">
    <property type="entry name" value="YPEB_PepSY1-2"/>
    <property type="match status" value="1"/>
</dbReference>
<evidence type="ECO:0000259" key="2">
    <source>
        <dbReference type="Pfam" id="PF14620"/>
    </source>
</evidence>
<dbReference type="Pfam" id="PF20769">
    <property type="entry name" value="YPEB_N"/>
    <property type="match status" value="1"/>
</dbReference>
<comment type="caution">
    <text evidence="4">The sequence shown here is derived from an EMBL/GenBank/DDBJ whole genome shotgun (WGS) entry which is preliminary data.</text>
</comment>
<gene>
    <name evidence="4" type="ORF">H9659_01330</name>
</gene>
<dbReference type="RefSeq" id="WP_191688112.1">
    <property type="nucleotide sequence ID" value="NZ_JACSQY010000001.1"/>
</dbReference>
<proteinExistence type="predicted"/>
<feature type="chain" id="PRO_5045754414" evidence="1">
    <location>
        <begin position="24"/>
        <end position="428"/>
    </location>
</feature>
<evidence type="ECO:0000313" key="4">
    <source>
        <dbReference type="EMBL" id="MBD7906972.1"/>
    </source>
</evidence>
<evidence type="ECO:0000313" key="5">
    <source>
        <dbReference type="Proteomes" id="UP000659496"/>
    </source>
</evidence>
<evidence type="ECO:0000256" key="1">
    <source>
        <dbReference type="SAM" id="SignalP"/>
    </source>
</evidence>
<keyword evidence="1" id="KW-0732">Signal</keyword>
<dbReference type="InterPro" id="IPR048402">
    <property type="entry name" value="YpeB_N"/>
</dbReference>
<evidence type="ECO:0000259" key="3">
    <source>
        <dbReference type="Pfam" id="PF20769"/>
    </source>
</evidence>
<sequence>MKKLVFLAVFAIVSLSVYSYSIAAQNKDLQNALSVQYAKNISDASSKLQELDEAVKKTLLFNQGQGDLEAREDIWRLSSDIQQSVASLPLDQRFSTTWMNYLGRLGKFSKEGNERTDPAEFHKVMDRASQNIESLSDQWSIATADMASGNLSMTEWQDRLDSEKASFDWKGLSASIQQYTESDFPLTASESDALKKKELKHIKDPKISKEEALAKFKKLFPDVSNQVIDTTDSKPGAPYPFYHIRFADEDSIGYIDITQKGGHILSFLTERPAGVGTMELESVRNRVETFLKDSGYTDVVFEEVRENDTAFHFVYTRVEKAHQAKVLSDTIQIKAAKEDGRILGLNAAEYIRKEQLKDQPMMKVDWATFFHQNVKLNNQDLVYIENEHGIQRLAYSLTVTLEENGEIGTYVVLVDTETKDVIRTEKQA</sequence>
<protein>
    <submittedName>
        <fullName evidence="4">Germination protein YpeB</fullName>
    </submittedName>
</protein>
<accession>A0ABR8PFM8</accession>
<dbReference type="Proteomes" id="UP000659496">
    <property type="component" value="Unassembled WGS sequence"/>
</dbReference>
<feature type="signal peptide" evidence="1">
    <location>
        <begin position="1"/>
        <end position="23"/>
    </location>
</feature>
<name>A0ABR8PFM8_9BACL</name>
<dbReference type="EMBL" id="JACSQY010000001">
    <property type="protein sequence ID" value="MBD7906972.1"/>
    <property type="molecule type" value="Genomic_DNA"/>
</dbReference>
<dbReference type="InterPro" id="IPR014239">
    <property type="entry name" value="YpeB_PepSY1-2"/>
</dbReference>
<reference evidence="4 5" key="1">
    <citation type="submission" date="2020-08" db="EMBL/GenBank/DDBJ databases">
        <title>A Genomic Blueprint of the Chicken Gut Microbiome.</title>
        <authorList>
            <person name="Gilroy R."/>
            <person name="Ravi A."/>
            <person name="Getino M."/>
            <person name="Pursley I."/>
            <person name="Horton D.L."/>
            <person name="Alikhan N.-F."/>
            <person name="Baker D."/>
            <person name="Gharbi K."/>
            <person name="Hall N."/>
            <person name="Watson M."/>
            <person name="Adriaenssens E.M."/>
            <person name="Foster-Nyarko E."/>
            <person name="Jarju S."/>
            <person name="Secka A."/>
            <person name="Antonio M."/>
            <person name="Oren A."/>
            <person name="Chaudhuri R."/>
            <person name="La Ragione R.M."/>
            <person name="Hildebrand F."/>
            <person name="Pallen M.J."/>
        </authorList>
    </citation>
    <scope>NUCLEOTIDE SEQUENCE [LARGE SCALE GENOMIC DNA]</scope>
    <source>
        <strain evidence="4 5">Sa3CUA8</strain>
    </source>
</reference>
<feature type="domain" description="Sporulation protein YpeB PepSY1 and PepSY2" evidence="2">
    <location>
        <begin position="168"/>
        <end position="356"/>
    </location>
</feature>
<keyword evidence="5" id="KW-1185">Reference proteome</keyword>
<organism evidence="4 5">
    <name type="scientific">Sporosarcina gallistercoris</name>
    <dbReference type="NCBI Taxonomy" id="2762245"/>
    <lineage>
        <taxon>Bacteria</taxon>
        <taxon>Bacillati</taxon>
        <taxon>Bacillota</taxon>
        <taxon>Bacilli</taxon>
        <taxon>Bacillales</taxon>
        <taxon>Caryophanaceae</taxon>
        <taxon>Sporosarcina</taxon>
    </lineage>
</organism>
<feature type="domain" description="Sporulation protein YpeB N-terminal" evidence="3">
    <location>
        <begin position="25"/>
        <end position="138"/>
    </location>
</feature>